<evidence type="ECO:0000313" key="2">
    <source>
        <dbReference type="Proteomes" id="UP000183529"/>
    </source>
</evidence>
<evidence type="ECO:0000313" key="1">
    <source>
        <dbReference type="EMBL" id="SEK07625.1"/>
    </source>
</evidence>
<gene>
    <name evidence="1" type="ORF">SAMN05216550_11641</name>
</gene>
<dbReference type="PANTHER" id="PTHR35841:SF1">
    <property type="entry name" value="PHOSPHONATES-BINDING PERIPLASMIC PROTEIN"/>
    <property type="match status" value="1"/>
</dbReference>
<accession>A0AAQ1JWJ7</accession>
<name>A0AAQ1JWJ7_9BURK</name>
<comment type="caution">
    <text evidence="1">The sequence shown here is derived from an EMBL/GenBank/DDBJ whole genome shotgun (WGS) entry which is preliminary data.</text>
</comment>
<dbReference type="SUPFAM" id="SSF53850">
    <property type="entry name" value="Periplasmic binding protein-like II"/>
    <property type="match status" value="1"/>
</dbReference>
<reference evidence="1 2" key="1">
    <citation type="submission" date="2016-10" db="EMBL/GenBank/DDBJ databases">
        <authorList>
            <person name="Varghese N."/>
            <person name="Submissions S."/>
        </authorList>
    </citation>
    <scope>NUCLEOTIDE SEQUENCE [LARGE SCALE GENOMIC DNA]</scope>
    <source>
        <strain evidence="1 2">LMG 22274</strain>
    </source>
</reference>
<organism evidence="1 2">
    <name type="scientific">Paraburkholderia tropica</name>
    <dbReference type="NCBI Taxonomy" id="92647"/>
    <lineage>
        <taxon>Bacteria</taxon>
        <taxon>Pseudomonadati</taxon>
        <taxon>Pseudomonadota</taxon>
        <taxon>Betaproteobacteria</taxon>
        <taxon>Burkholderiales</taxon>
        <taxon>Burkholderiaceae</taxon>
        <taxon>Paraburkholderia</taxon>
    </lineage>
</organism>
<dbReference type="Gene3D" id="3.40.190.10">
    <property type="entry name" value="Periplasmic binding protein-like II"/>
    <property type="match status" value="2"/>
</dbReference>
<protein>
    <submittedName>
        <fullName evidence="1">ABC-type phosphate/phosphonate transport system, substrate-binding protein</fullName>
    </submittedName>
</protein>
<dbReference type="RefSeq" id="WP_074986073.1">
    <property type="nucleotide sequence ID" value="NZ_CADFGN010000014.1"/>
</dbReference>
<sequence>MTHGIAALPMYNVTPQHGMLWRAFLRDALGEFARRAGVRERIALLDEPLGDLFALWRSPDLLMSQTCGFPYRLLGLDRQVHLLATPVFNAPGCEGAWYRSVLLVSAQAYANGATSLAACRGLRAACNSADSHSGMNAFRHAVATTIPKSVRSERFFASVSFVGSHWNALRALAADEADVASIDCVTLAYVRDARPEMLESLREIGMTAAAPGLPFIASRTLPVAHAALLRDALDHACTLDTLRAKTLRLQGFSRLAPADYAVIEQFADEARADGYAELV</sequence>
<dbReference type="Pfam" id="PF12974">
    <property type="entry name" value="Phosphonate-bd"/>
    <property type="match status" value="1"/>
</dbReference>
<dbReference type="Proteomes" id="UP000183529">
    <property type="component" value="Unassembled WGS sequence"/>
</dbReference>
<proteinExistence type="predicted"/>
<dbReference type="EMBL" id="FNZM01000016">
    <property type="protein sequence ID" value="SEK07625.1"/>
    <property type="molecule type" value="Genomic_DNA"/>
</dbReference>
<dbReference type="AlphaFoldDB" id="A0AAQ1JWJ7"/>
<dbReference type="PANTHER" id="PTHR35841">
    <property type="entry name" value="PHOSPHONATES-BINDING PERIPLASMIC PROTEIN"/>
    <property type="match status" value="1"/>
</dbReference>